<dbReference type="PANTHER" id="PTHR31529">
    <property type="entry name" value="LOB DOMAIN CONTAINING PROTEIN"/>
    <property type="match status" value="1"/>
</dbReference>
<dbReference type="AlphaFoldDB" id="A0A172J1Y3"/>
<dbReference type="Pfam" id="PF03195">
    <property type="entry name" value="LOB"/>
    <property type="match status" value="1"/>
</dbReference>
<evidence type="ECO:0000313" key="4">
    <source>
        <dbReference type="EMBL" id="AMQ09517.1"/>
    </source>
</evidence>
<dbReference type="InterPro" id="IPR004883">
    <property type="entry name" value="LOB"/>
</dbReference>
<dbReference type="EMBL" id="KR076534">
    <property type="protein sequence ID" value="AMQ09517.1"/>
    <property type="molecule type" value="mRNA"/>
</dbReference>
<dbReference type="GO" id="GO:0005634">
    <property type="term" value="C:nucleus"/>
    <property type="evidence" value="ECO:0007669"/>
    <property type="project" value="TreeGrafter"/>
</dbReference>
<feature type="compositionally biased region" description="Polar residues" evidence="2">
    <location>
        <begin position="188"/>
        <end position="197"/>
    </location>
</feature>
<dbReference type="GO" id="GO:0045893">
    <property type="term" value="P:positive regulation of DNA-templated transcription"/>
    <property type="evidence" value="ECO:0007669"/>
    <property type="project" value="TreeGrafter"/>
</dbReference>
<feature type="domain" description="LOB" evidence="3">
    <location>
        <begin position="6"/>
        <end position="108"/>
    </location>
</feature>
<organism evidence="4">
    <name type="scientific">Boehmeria nivea</name>
    <name type="common">Chinese grass</name>
    <name type="synonym">Urtica nivea</name>
    <dbReference type="NCBI Taxonomy" id="83906"/>
    <lineage>
        <taxon>Eukaryota</taxon>
        <taxon>Viridiplantae</taxon>
        <taxon>Streptophyta</taxon>
        <taxon>Embryophyta</taxon>
        <taxon>Tracheophyta</taxon>
        <taxon>Spermatophyta</taxon>
        <taxon>Magnoliopsida</taxon>
        <taxon>eudicotyledons</taxon>
        <taxon>Gunneridae</taxon>
        <taxon>Pentapetalae</taxon>
        <taxon>rosids</taxon>
        <taxon>fabids</taxon>
        <taxon>Rosales</taxon>
        <taxon>Urticaceae</taxon>
        <taxon>Boehmeria</taxon>
    </lineage>
</organism>
<dbReference type="PROSITE" id="PS50891">
    <property type="entry name" value="LOB"/>
    <property type="match status" value="1"/>
</dbReference>
<evidence type="ECO:0000256" key="2">
    <source>
        <dbReference type="SAM" id="MobiDB-lite"/>
    </source>
</evidence>
<accession>A0A172J1Y3</accession>
<evidence type="ECO:0000256" key="1">
    <source>
        <dbReference type="ARBA" id="ARBA00005474"/>
    </source>
</evidence>
<feature type="region of interest" description="Disordered" evidence="2">
    <location>
        <begin position="188"/>
        <end position="207"/>
    </location>
</feature>
<comment type="similarity">
    <text evidence="1">Belongs to the LOB domain-containing protein family.</text>
</comment>
<sequence length="256" mass="28467">MTGSGSPCGACKFLRRKCVRGCVFAPYFCHEQGASHFAAIHKVFGASNVSKLLAHLPVSDRPGAAITISYEAQARLKDPIYGCVSQIFALQQQVINLQAQLALIKEQAHTQGFPNTFSGENPSERHNNGRHNGHSNHQLDQDIQSWFQSENSNIVPRYGSAPNNLMPNDEAPNNMTSMPYFHEHKPLDSNSSGSYENSALAEEDHGASYNNGRFDEAYHFMSSLDNFQAVNTRQMNGFGQELDEFHSAPFLYTRHS</sequence>
<name>A0A172J1Y3_BOENI</name>
<protein>
    <submittedName>
        <fullName evidence="4">Lateral organ boundaries domain protein</fullName>
    </submittedName>
</protein>
<dbReference type="PANTHER" id="PTHR31529:SF26">
    <property type="entry name" value="LOB DOMAIN-CONTAINING PROTEIN CRL1"/>
    <property type="match status" value="1"/>
</dbReference>
<dbReference type="GO" id="GO:0009755">
    <property type="term" value="P:hormone-mediated signaling pathway"/>
    <property type="evidence" value="ECO:0007669"/>
    <property type="project" value="TreeGrafter"/>
</dbReference>
<reference evidence="4" key="1">
    <citation type="submission" date="2015-04" db="EMBL/GenBank/DDBJ databases">
        <title>Identification and expression of Aux/IAA, ARF and LBD family transcription factors in ramie.</title>
        <authorList>
            <person name="Huang X."/>
        </authorList>
    </citation>
    <scope>NUCLEOTIDE SEQUENCE</scope>
</reference>
<feature type="region of interest" description="Disordered" evidence="2">
    <location>
        <begin position="112"/>
        <end position="137"/>
    </location>
</feature>
<evidence type="ECO:0000259" key="3">
    <source>
        <dbReference type="PROSITE" id="PS50891"/>
    </source>
</evidence>
<proteinExistence type="evidence at transcript level"/>
<gene>
    <name evidence="4" type="primary">LBD8</name>
</gene>
<feature type="compositionally biased region" description="Polar residues" evidence="2">
    <location>
        <begin position="112"/>
        <end position="121"/>
    </location>
</feature>